<evidence type="ECO:0000313" key="2">
    <source>
        <dbReference type="EMBL" id="GMI02831.1"/>
    </source>
</evidence>
<gene>
    <name evidence="2" type="ORF">TrRE_jg2893</name>
</gene>
<dbReference type="InterPro" id="IPR056740">
    <property type="entry name" value="ILV_EDD_C"/>
</dbReference>
<feature type="non-terminal residue" evidence="2">
    <location>
        <position position="1"/>
    </location>
</feature>
<name>A0A9W7F588_9STRA</name>
<evidence type="ECO:0000259" key="1">
    <source>
        <dbReference type="Pfam" id="PF24877"/>
    </source>
</evidence>
<sequence>FSGCSHWFCSSHIMQEAQVGGPFALVKHVDPIRIDMSPEARTMIN</sequence>
<dbReference type="SUPFAM" id="SSF52016">
    <property type="entry name" value="LeuD/IlvD-like"/>
    <property type="match status" value="1"/>
</dbReference>
<dbReference type="Pfam" id="PF24877">
    <property type="entry name" value="ILV_EDD_C"/>
    <property type="match status" value="1"/>
</dbReference>
<reference evidence="2" key="1">
    <citation type="submission" date="2022-07" db="EMBL/GenBank/DDBJ databases">
        <title>Genome analysis of Parmales, a sister group of diatoms, reveals the evolutionary specialization of diatoms from phago-mixotrophs to photoautotrophs.</title>
        <authorList>
            <person name="Ban H."/>
            <person name="Sato S."/>
            <person name="Yoshikawa S."/>
            <person name="Kazumasa Y."/>
            <person name="Nakamura Y."/>
            <person name="Ichinomiya M."/>
            <person name="Saitoh K."/>
            <person name="Sato N."/>
            <person name="Blanc-Mathieu R."/>
            <person name="Endo H."/>
            <person name="Kuwata A."/>
            <person name="Ogata H."/>
        </authorList>
    </citation>
    <scope>NUCLEOTIDE SEQUENCE</scope>
</reference>
<organism evidence="2 3">
    <name type="scientific">Triparma retinervis</name>
    <dbReference type="NCBI Taxonomy" id="2557542"/>
    <lineage>
        <taxon>Eukaryota</taxon>
        <taxon>Sar</taxon>
        <taxon>Stramenopiles</taxon>
        <taxon>Ochrophyta</taxon>
        <taxon>Bolidophyceae</taxon>
        <taxon>Parmales</taxon>
        <taxon>Triparmaceae</taxon>
        <taxon>Triparma</taxon>
    </lineage>
</organism>
<keyword evidence="3" id="KW-1185">Reference proteome</keyword>
<dbReference type="OrthoDB" id="3851628at2759"/>
<protein>
    <recommendedName>
        <fullName evidence="1">Dihydroxy-acid/6-phosphogluconate dehydratase C-terminal domain-containing protein</fullName>
    </recommendedName>
</protein>
<comment type="caution">
    <text evidence="2">The sequence shown here is derived from an EMBL/GenBank/DDBJ whole genome shotgun (WGS) entry which is preliminary data.</text>
</comment>
<evidence type="ECO:0000313" key="3">
    <source>
        <dbReference type="Proteomes" id="UP001165082"/>
    </source>
</evidence>
<dbReference type="EMBL" id="BRXZ01000003">
    <property type="protein sequence ID" value="GMI02831.1"/>
    <property type="molecule type" value="Genomic_DNA"/>
</dbReference>
<dbReference type="Gene3D" id="3.50.30.80">
    <property type="entry name" value="IlvD/EDD C-terminal domain-like"/>
    <property type="match status" value="1"/>
</dbReference>
<feature type="domain" description="Dihydroxy-acid/6-phosphogluconate dehydratase C-terminal" evidence="1">
    <location>
        <begin position="1"/>
        <end position="37"/>
    </location>
</feature>
<proteinExistence type="predicted"/>
<dbReference type="InterPro" id="IPR042096">
    <property type="entry name" value="Dihydro-acid_dehy_C"/>
</dbReference>
<dbReference type="Proteomes" id="UP001165082">
    <property type="component" value="Unassembled WGS sequence"/>
</dbReference>
<dbReference type="AlphaFoldDB" id="A0A9W7F588"/>
<accession>A0A9W7F588</accession>